<feature type="region of interest" description="Disordered" evidence="1">
    <location>
        <begin position="1"/>
        <end position="26"/>
    </location>
</feature>
<evidence type="ECO:0000256" key="1">
    <source>
        <dbReference type="SAM" id="MobiDB-lite"/>
    </source>
</evidence>
<evidence type="ECO:0000313" key="3">
    <source>
        <dbReference type="Proteomes" id="UP001595456"/>
    </source>
</evidence>
<comment type="caution">
    <text evidence="2">The sequence shown here is derived from an EMBL/GenBank/DDBJ whole genome shotgun (WGS) entry which is preliminary data.</text>
</comment>
<evidence type="ECO:0008006" key="4">
    <source>
        <dbReference type="Google" id="ProtNLM"/>
    </source>
</evidence>
<proteinExistence type="predicted"/>
<sequence>MPEDPMPDTTDPSHAAKLPARTRPVRRNEWTRGKMVEFLRELAATQSVAHAARAVGMSRASAYALRNRMKKTPFDLGWEVALEMGFGQLAHALMDRAINGVEEQRFYHGELVGTVRRYDNRLAQWVLANPWRVGRSQMAREYSSDAFERLLERIESASLNWEADEPVPGRSVDLFEDPEVASEEEARFARSESWYAAQVEEEAKRGRRA</sequence>
<reference evidence="3" key="1">
    <citation type="journal article" date="2019" name="Int. J. Syst. Evol. Microbiol.">
        <title>The Global Catalogue of Microorganisms (GCM) 10K type strain sequencing project: providing services to taxonomists for standard genome sequencing and annotation.</title>
        <authorList>
            <consortium name="The Broad Institute Genomics Platform"/>
            <consortium name="The Broad Institute Genome Sequencing Center for Infectious Disease"/>
            <person name="Wu L."/>
            <person name="Ma J."/>
        </authorList>
    </citation>
    <scope>NUCLEOTIDE SEQUENCE [LARGE SCALE GENOMIC DNA]</scope>
    <source>
        <strain evidence="3">KCTC 52607</strain>
    </source>
</reference>
<name>A0ABV7E430_9SPHN</name>
<dbReference type="Proteomes" id="UP001595456">
    <property type="component" value="Unassembled WGS sequence"/>
</dbReference>
<gene>
    <name evidence="2" type="ORF">ACFODU_06775</name>
</gene>
<dbReference type="RefSeq" id="WP_377922886.1">
    <property type="nucleotide sequence ID" value="NZ_JBHRST010000009.1"/>
</dbReference>
<evidence type="ECO:0000313" key="2">
    <source>
        <dbReference type="EMBL" id="MFC3097505.1"/>
    </source>
</evidence>
<organism evidence="2 3">
    <name type="scientific">Alteraurantiacibacter palmitatis</name>
    <dbReference type="NCBI Taxonomy" id="2054628"/>
    <lineage>
        <taxon>Bacteria</taxon>
        <taxon>Pseudomonadati</taxon>
        <taxon>Pseudomonadota</taxon>
        <taxon>Alphaproteobacteria</taxon>
        <taxon>Sphingomonadales</taxon>
        <taxon>Erythrobacteraceae</taxon>
        <taxon>Alteraurantiacibacter</taxon>
    </lineage>
</organism>
<protein>
    <recommendedName>
        <fullName evidence="4">LysR family transcriptional regulator</fullName>
    </recommendedName>
</protein>
<accession>A0ABV7E430</accession>
<dbReference type="EMBL" id="JBHRST010000009">
    <property type="protein sequence ID" value="MFC3097505.1"/>
    <property type="molecule type" value="Genomic_DNA"/>
</dbReference>
<keyword evidence="3" id="KW-1185">Reference proteome</keyword>